<dbReference type="GO" id="GO:0005829">
    <property type="term" value="C:cytosol"/>
    <property type="evidence" value="ECO:0007669"/>
    <property type="project" value="TreeGrafter"/>
</dbReference>
<keyword evidence="5" id="KW-1185">Reference proteome</keyword>
<evidence type="ECO:0000259" key="3">
    <source>
        <dbReference type="PROSITE" id="PS50072"/>
    </source>
</evidence>
<gene>
    <name evidence="4" type="ORF">WJX72_009927</name>
</gene>
<protein>
    <recommendedName>
        <fullName evidence="3">PPIase cyclophilin-type domain-containing protein</fullName>
    </recommendedName>
</protein>
<dbReference type="PANTHER" id="PTHR11071:SF561">
    <property type="entry name" value="PEPTIDYL-PROLYL CIS-TRANS ISOMERASE D-RELATED"/>
    <property type="match status" value="1"/>
</dbReference>
<dbReference type="Pfam" id="PF00160">
    <property type="entry name" value="Pro_isomerase"/>
    <property type="match status" value="1"/>
</dbReference>
<proteinExistence type="inferred from homology"/>
<feature type="region of interest" description="Disordered" evidence="2">
    <location>
        <begin position="208"/>
        <end position="300"/>
    </location>
</feature>
<organism evidence="4 5">
    <name type="scientific">[Myrmecia] bisecta</name>
    <dbReference type="NCBI Taxonomy" id="41462"/>
    <lineage>
        <taxon>Eukaryota</taxon>
        <taxon>Viridiplantae</taxon>
        <taxon>Chlorophyta</taxon>
        <taxon>core chlorophytes</taxon>
        <taxon>Trebouxiophyceae</taxon>
        <taxon>Trebouxiales</taxon>
        <taxon>Trebouxiaceae</taxon>
        <taxon>Myrmecia</taxon>
    </lineage>
</organism>
<dbReference type="Gene3D" id="2.40.100.10">
    <property type="entry name" value="Cyclophilin-like"/>
    <property type="match status" value="1"/>
</dbReference>
<feature type="compositionally biased region" description="Basic and acidic residues" evidence="2">
    <location>
        <begin position="265"/>
        <end position="279"/>
    </location>
</feature>
<evidence type="ECO:0000313" key="5">
    <source>
        <dbReference type="Proteomes" id="UP001489004"/>
    </source>
</evidence>
<dbReference type="PROSITE" id="PS50072">
    <property type="entry name" value="CSA_PPIASE_2"/>
    <property type="match status" value="1"/>
</dbReference>
<dbReference type="InterPro" id="IPR029000">
    <property type="entry name" value="Cyclophilin-like_dom_sf"/>
</dbReference>
<dbReference type="AlphaFoldDB" id="A0AAW1R8L3"/>
<dbReference type="Proteomes" id="UP001489004">
    <property type="component" value="Unassembled WGS sequence"/>
</dbReference>
<dbReference type="GO" id="GO:0003755">
    <property type="term" value="F:peptidyl-prolyl cis-trans isomerase activity"/>
    <property type="evidence" value="ECO:0007669"/>
    <property type="project" value="InterPro"/>
</dbReference>
<dbReference type="GO" id="GO:0016018">
    <property type="term" value="F:cyclosporin A binding"/>
    <property type="evidence" value="ECO:0007669"/>
    <property type="project" value="TreeGrafter"/>
</dbReference>
<dbReference type="EMBL" id="JALJOR010000001">
    <property type="protein sequence ID" value="KAK9830131.1"/>
    <property type="molecule type" value="Genomic_DNA"/>
</dbReference>
<evidence type="ECO:0000313" key="4">
    <source>
        <dbReference type="EMBL" id="KAK9830131.1"/>
    </source>
</evidence>
<name>A0AAW1R8L3_9CHLO</name>
<comment type="similarity">
    <text evidence="1">Belongs to the cyclophilin-type PPIase family.</text>
</comment>
<dbReference type="PANTHER" id="PTHR11071">
    <property type="entry name" value="PEPTIDYL-PROLYL CIS-TRANS ISOMERASE"/>
    <property type="match status" value="1"/>
</dbReference>
<dbReference type="InterPro" id="IPR002130">
    <property type="entry name" value="Cyclophilin-type_PPIase_dom"/>
</dbReference>
<comment type="caution">
    <text evidence="4">The sequence shown here is derived from an EMBL/GenBank/DDBJ whole genome shotgun (WGS) entry which is preliminary data.</text>
</comment>
<accession>A0AAW1R8L3</accession>
<feature type="compositionally biased region" description="Low complexity" evidence="2">
    <location>
        <begin position="284"/>
        <end position="293"/>
    </location>
</feature>
<feature type="domain" description="PPIase cyclophilin-type" evidence="3">
    <location>
        <begin position="66"/>
        <end position="211"/>
    </location>
</feature>
<sequence length="300" mass="32227">MTRFVGDSLAVRAGRKKGGITSKQMKKEMEEYLATGVHAALAEASTSRSQQVAALPDKDVRRPFVFFDIKVGRKILGRLVIEIFEDMLPVTARHFANRCRHGATDTFQGTALHYIVPGLAAYGGLSKGYKGAGVEIKRSNRLRHAQRGAVSISESGSEFAIAFGRSLTLDSTHQVIGRVNIGDDVLTQLEALETDKDDCPLERVSIAASGTTNPEGTHESLDEAQAAAARRRETPEQAAARLKQESAQARGALQEALATGLQQPRKPDAGPPDKGKRGMLDAMLGDLSGSDVSSSDEEED</sequence>
<evidence type="ECO:0000256" key="2">
    <source>
        <dbReference type="SAM" id="MobiDB-lite"/>
    </source>
</evidence>
<reference evidence="4 5" key="1">
    <citation type="journal article" date="2024" name="Nat. Commun.">
        <title>Phylogenomics reveals the evolutionary origins of lichenization in chlorophyte algae.</title>
        <authorList>
            <person name="Puginier C."/>
            <person name="Libourel C."/>
            <person name="Otte J."/>
            <person name="Skaloud P."/>
            <person name="Haon M."/>
            <person name="Grisel S."/>
            <person name="Petersen M."/>
            <person name="Berrin J.G."/>
            <person name="Delaux P.M."/>
            <person name="Dal Grande F."/>
            <person name="Keller J."/>
        </authorList>
    </citation>
    <scope>NUCLEOTIDE SEQUENCE [LARGE SCALE GENOMIC DNA]</scope>
    <source>
        <strain evidence="4 5">SAG 2043</strain>
    </source>
</reference>
<dbReference type="GO" id="GO:0006457">
    <property type="term" value="P:protein folding"/>
    <property type="evidence" value="ECO:0007669"/>
    <property type="project" value="TreeGrafter"/>
</dbReference>
<evidence type="ECO:0000256" key="1">
    <source>
        <dbReference type="ARBA" id="ARBA00007365"/>
    </source>
</evidence>
<dbReference type="SUPFAM" id="SSF50891">
    <property type="entry name" value="Cyclophilin-like"/>
    <property type="match status" value="1"/>
</dbReference>